<dbReference type="InterPro" id="IPR000014">
    <property type="entry name" value="PAS"/>
</dbReference>
<dbReference type="NCBIfam" id="TIGR00229">
    <property type="entry name" value="sensory_box"/>
    <property type="match status" value="1"/>
</dbReference>
<dbReference type="Pfam" id="PF05231">
    <property type="entry name" value="MASE1"/>
    <property type="match status" value="1"/>
</dbReference>
<evidence type="ECO:0000256" key="15">
    <source>
        <dbReference type="ARBA" id="ARBA00064003"/>
    </source>
</evidence>
<name>A0A6L7GF31_9SPHN</name>
<dbReference type="SUPFAM" id="SSF55785">
    <property type="entry name" value="PYP-like sensor domain (PAS domain)"/>
    <property type="match status" value="1"/>
</dbReference>
<dbReference type="InterPro" id="IPR035965">
    <property type="entry name" value="PAS-like_dom_sf"/>
</dbReference>
<dbReference type="SUPFAM" id="SSF52172">
    <property type="entry name" value="CheY-like"/>
    <property type="match status" value="1"/>
</dbReference>
<comment type="catalytic activity">
    <reaction evidence="1">
        <text>ATP + protein L-histidine = ADP + protein N-phospho-L-histidine.</text>
        <dbReference type="EC" id="2.7.13.3"/>
    </reaction>
</comment>
<dbReference type="SMART" id="SM00387">
    <property type="entry name" value="HATPase_c"/>
    <property type="match status" value="1"/>
</dbReference>
<dbReference type="SUPFAM" id="SSF47384">
    <property type="entry name" value="Homodimeric domain of signal transducing histidine kinase"/>
    <property type="match status" value="1"/>
</dbReference>
<dbReference type="Pfam" id="PF00072">
    <property type="entry name" value="Response_reg"/>
    <property type="match status" value="1"/>
</dbReference>
<keyword evidence="4" id="KW-1003">Cell membrane</keyword>
<dbReference type="InterPro" id="IPR003661">
    <property type="entry name" value="HisK_dim/P_dom"/>
</dbReference>
<dbReference type="Pfam" id="PF01627">
    <property type="entry name" value="Hpt"/>
    <property type="match status" value="1"/>
</dbReference>
<dbReference type="InterPro" id="IPR003594">
    <property type="entry name" value="HATPase_dom"/>
</dbReference>
<dbReference type="SMART" id="SM00086">
    <property type="entry name" value="PAC"/>
    <property type="match status" value="1"/>
</dbReference>
<feature type="domain" description="Response regulatory" evidence="21">
    <location>
        <begin position="957"/>
        <end position="1079"/>
    </location>
</feature>
<evidence type="ECO:0000259" key="22">
    <source>
        <dbReference type="PROSITE" id="PS50112"/>
    </source>
</evidence>
<evidence type="ECO:0000313" key="27">
    <source>
        <dbReference type="Proteomes" id="UP000473531"/>
    </source>
</evidence>
<keyword evidence="11" id="KW-0067">ATP-binding</keyword>
<dbReference type="CDD" id="cd00082">
    <property type="entry name" value="HisKA"/>
    <property type="match status" value="1"/>
</dbReference>
<evidence type="ECO:0000259" key="23">
    <source>
        <dbReference type="PROSITE" id="PS50113"/>
    </source>
</evidence>
<dbReference type="GO" id="GO:0005524">
    <property type="term" value="F:ATP binding"/>
    <property type="evidence" value="ECO:0007669"/>
    <property type="project" value="UniProtKB-KW"/>
</dbReference>
<dbReference type="Pfam" id="PF00512">
    <property type="entry name" value="HisKA"/>
    <property type="match status" value="1"/>
</dbReference>
<dbReference type="Pfam" id="PF03924">
    <property type="entry name" value="CHASE"/>
    <property type="match status" value="1"/>
</dbReference>
<keyword evidence="14 19" id="KW-0472">Membrane</keyword>
<dbReference type="OrthoDB" id="9801651at2"/>
<evidence type="ECO:0000256" key="11">
    <source>
        <dbReference type="ARBA" id="ARBA00022840"/>
    </source>
</evidence>
<dbReference type="Proteomes" id="UP000473531">
    <property type="component" value="Unassembled WGS sequence"/>
</dbReference>
<evidence type="ECO:0000256" key="9">
    <source>
        <dbReference type="ARBA" id="ARBA00022741"/>
    </source>
</evidence>
<feature type="domain" description="PAC" evidence="23">
    <location>
        <begin position="636"/>
        <end position="688"/>
    </location>
</feature>
<dbReference type="InterPro" id="IPR036097">
    <property type="entry name" value="HisK_dim/P_sf"/>
</dbReference>
<dbReference type="SUPFAM" id="SSF55874">
    <property type="entry name" value="ATPase domain of HSP90 chaperone/DNA topoisomerase II/histidine kinase"/>
    <property type="match status" value="1"/>
</dbReference>
<dbReference type="InterPro" id="IPR007895">
    <property type="entry name" value="MASE1"/>
</dbReference>
<keyword evidence="10" id="KW-0418">Kinase</keyword>
<dbReference type="InterPro" id="IPR006189">
    <property type="entry name" value="CHASE_dom"/>
</dbReference>
<keyword evidence="8 19" id="KW-0812">Transmembrane</keyword>
<dbReference type="PROSITE" id="PS50109">
    <property type="entry name" value="HIS_KIN"/>
    <property type="match status" value="1"/>
</dbReference>
<dbReference type="CDD" id="cd17546">
    <property type="entry name" value="REC_hyHK_CKI1_RcsC-like"/>
    <property type="match status" value="1"/>
</dbReference>
<keyword evidence="7" id="KW-0808">Transferase</keyword>
<dbReference type="InterPro" id="IPR013655">
    <property type="entry name" value="PAS_fold_3"/>
</dbReference>
<dbReference type="Gene3D" id="3.30.450.350">
    <property type="entry name" value="CHASE domain"/>
    <property type="match status" value="1"/>
</dbReference>
<dbReference type="SMART" id="SM00448">
    <property type="entry name" value="REC"/>
    <property type="match status" value="1"/>
</dbReference>
<dbReference type="CDD" id="cd16922">
    <property type="entry name" value="HATPase_EvgS-ArcB-TorS-like"/>
    <property type="match status" value="1"/>
</dbReference>
<protein>
    <recommendedName>
        <fullName evidence="16">Sensory/regulatory protein RpfC</fullName>
        <ecNumber evidence="3">2.7.13.3</ecNumber>
    </recommendedName>
</protein>
<dbReference type="InterPro" id="IPR000700">
    <property type="entry name" value="PAS-assoc_C"/>
</dbReference>
<dbReference type="InterPro" id="IPR001610">
    <property type="entry name" value="PAC"/>
</dbReference>
<keyword evidence="27" id="KW-1185">Reference proteome</keyword>
<evidence type="ECO:0000259" key="20">
    <source>
        <dbReference type="PROSITE" id="PS50109"/>
    </source>
</evidence>
<feature type="modified residue" description="4-aspartylphosphate" evidence="18">
    <location>
        <position position="1011"/>
    </location>
</feature>
<accession>A0A6L7GF31</accession>
<comment type="subunit">
    <text evidence="15">At low DSF concentrations, interacts with RpfF.</text>
</comment>
<evidence type="ECO:0000259" key="21">
    <source>
        <dbReference type="PROSITE" id="PS50110"/>
    </source>
</evidence>
<dbReference type="SMART" id="SM01079">
    <property type="entry name" value="CHASE"/>
    <property type="match status" value="1"/>
</dbReference>
<dbReference type="AlphaFoldDB" id="A0A6L7GF31"/>
<dbReference type="GO" id="GO:0005886">
    <property type="term" value="C:plasma membrane"/>
    <property type="evidence" value="ECO:0007669"/>
    <property type="project" value="UniProtKB-SubCell"/>
</dbReference>
<dbReference type="PRINTS" id="PR00344">
    <property type="entry name" value="BCTRLSENSOR"/>
</dbReference>
<dbReference type="Pfam" id="PF02518">
    <property type="entry name" value="HATPase_c"/>
    <property type="match status" value="1"/>
</dbReference>
<comment type="subcellular location">
    <subcellularLocation>
        <location evidence="2">Cell inner membrane</location>
        <topology evidence="2">Multi-pass membrane protein</topology>
    </subcellularLocation>
</comment>
<dbReference type="InterPro" id="IPR036890">
    <property type="entry name" value="HATPase_C_sf"/>
</dbReference>
<evidence type="ECO:0000256" key="17">
    <source>
        <dbReference type="PROSITE-ProRule" id="PRU00110"/>
    </source>
</evidence>
<evidence type="ECO:0000256" key="14">
    <source>
        <dbReference type="ARBA" id="ARBA00023136"/>
    </source>
</evidence>
<dbReference type="PROSITE" id="PS50113">
    <property type="entry name" value="PAC"/>
    <property type="match status" value="1"/>
</dbReference>
<feature type="transmembrane region" description="Helical" evidence="19">
    <location>
        <begin position="23"/>
        <end position="46"/>
    </location>
</feature>
<dbReference type="InterPro" id="IPR001789">
    <property type="entry name" value="Sig_transdc_resp-reg_receiver"/>
</dbReference>
<dbReference type="Gene3D" id="3.40.50.2300">
    <property type="match status" value="1"/>
</dbReference>
<dbReference type="GO" id="GO:0000155">
    <property type="term" value="F:phosphorelay sensor kinase activity"/>
    <property type="evidence" value="ECO:0007669"/>
    <property type="project" value="InterPro"/>
</dbReference>
<dbReference type="EC" id="2.7.13.3" evidence="3"/>
<dbReference type="InterPro" id="IPR042240">
    <property type="entry name" value="CHASE_sf"/>
</dbReference>
<keyword evidence="6 18" id="KW-0597">Phosphoprotein</keyword>
<dbReference type="InterPro" id="IPR004358">
    <property type="entry name" value="Sig_transdc_His_kin-like_C"/>
</dbReference>
<dbReference type="InterPro" id="IPR008207">
    <property type="entry name" value="Sig_transdc_His_kin_Hpt_dom"/>
</dbReference>
<feature type="transmembrane region" description="Helical" evidence="19">
    <location>
        <begin position="223"/>
        <end position="248"/>
    </location>
</feature>
<dbReference type="SUPFAM" id="SSF47226">
    <property type="entry name" value="Histidine-containing phosphotransfer domain, HPT domain"/>
    <property type="match status" value="1"/>
</dbReference>
<dbReference type="PROSITE" id="PS50110">
    <property type="entry name" value="RESPONSE_REGULATORY"/>
    <property type="match status" value="1"/>
</dbReference>
<evidence type="ECO:0000256" key="6">
    <source>
        <dbReference type="ARBA" id="ARBA00022553"/>
    </source>
</evidence>
<dbReference type="InterPro" id="IPR005467">
    <property type="entry name" value="His_kinase_dom"/>
</dbReference>
<keyword evidence="5" id="KW-0997">Cell inner membrane</keyword>
<keyword evidence="12 19" id="KW-1133">Transmembrane helix</keyword>
<evidence type="ECO:0000259" key="25">
    <source>
        <dbReference type="PROSITE" id="PS50894"/>
    </source>
</evidence>
<evidence type="ECO:0000256" key="18">
    <source>
        <dbReference type="PROSITE-ProRule" id="PRU00169"/>
    </source>
</evidence>
<feature type="transmembrane region" description="Helical" evidence="19">
    <location>
        <begin position="149"/>
        <end position="170"/>
    </location>
</feature>
<dbReference type="PROSITE" id="PS50839">
    <property type="entry name" value="CHASE"/>
    <property type="match status" value="1"/>
</dbReference>
<evidence type="ECO:0000256" key="12">
    <source>
        <dbReference type="ARBA" id="ARBA00022989"/>
    </source>
</evidence>
<keyword evidence="9" id="KW-0547">Nucleotide-binding</keyword>
<dbReference type="InterPro" id="IPR036641">
    <property type="entry name" value="HPT_dom_sf"/>
</dbReference>
<evidence type="ECO:0000256" key="10">
    <source>
        <dbReference type="ARBA" id="ARBA00022777"/>
    </source>
</evidence>
<organism evidence="26 27">
    <name type="scientific">Allopontixanthobacter confluentis</name>
    <dbReference type="NCBI Taxonomy" id="1849021"/>
    <lineage>
        <taxon>Bacteria</taxon>
        <taxon>Pseudomonadati</taxon>
        <taxon>Pseudomonadota</taxon>
        <taxon>Alphaproteobacteria</taxon>
        <taxon>Sphingomonadales</taxon>
        <taxon>Erythrobacteraceae</taxon>
        <taxon>Allopontixanthobacter</taxon>
    </lineage>
</organism>
<dbReference type="Pfam" id="PF08447">
    <property type="entry name" value="PAS_3"/>
    <property type="match status" value="1"/>
</dbReference>
<dbReference type="SMART" id="SM00388">
    <property type="entry name" value="HisKA"/>
    <property type="match status" value="1"/>
</dbReference>
<dbReference type="Gene3D" id="3.30.450.20">
    <property type="entry name" value="PAS domain"/>
    <property type="match status" value="1"/>
</dbReference>
<dbReference type="SMART" id="SM00091">
    <property type="entry name" value="PAS"/>
    <property type="match status" value="1"/>
</dbReference>
<keyword evidence="13" id="KW-0902">Two-component regulatory system</keyword>
<evidence type="ECO:0000256" key="7">
    <source>
        <dbReference type="ARBA" id="ARBA00022679"/>
    </source>
</evidence>
<dbReference type="InterPro" id="IPR011006">
    <property type="entry name" value="CheY-like_superfamily"/>
</dbReference>
<feature type="domain" description="CHASE" evidence="24">
    <location>
        <begin position="286"/>
        <end position="449"/>
    </location>
</feature>
<dbReference type="CDD" id="cd00130">
    <property type="entry name" value="PAS"/>
    <property type="match status" value="1"/>
</dbReference>
<gene>
    <name evidence="26" type="ORF">GRI44_02675</name>
</gene>
<evidence type="ECO:0000256" key="13">
    <source>
        <dbReference type="ARBA" id="ARBA00023012"/>
    </source>
</evidence>
<feature type="domain" description="Histidine kinase" evidence="20">
    <location>
        <begin position="706"/>
        <end position="925"/>
    </location>
</feature>
<evidence type="ECO:0000256" key="2">
    <source>
        <dbReference type="ARBA" id="ARBA00004429"/>
    </source>
</evidence>
<reference evidence="26 27" key="1">
    <citation type="submission" date="2019-12" db="EMBL/GenBank/DDBJ databases">
        <title>Genomic-based taxomic classification of the family Erythrobacteraceae.</title>
        <authorList>
            <person name="Xu L."/>
        </authorList>
    </citation>
    <scope>NUCLEOTIDE SEQUENCE [LARGE SCALE GENOMIC DNA]</scope>
    <source>
        <strain evidence="26 27">KCTC 52259</strain>
    </source>
</reference>
<dbReference type="Gene3D" id="1.10.287.130">
    <property type="match status" value="1"/>
</dbReference>
<evidence type="ECO:0000256" key="4">
    <source>
        <dbReference type="ARBA" id="ARBA00022475"/>
    </source>
</evidence>
<evidence type="ECO:0000313" key="26">
    <source>
        <dbReference type="EMBL" id="MXP13658.1"/>
    </source>
</evidence>
<evidence type="ECO:0000256" key="19">
    <source>
        <dbReference type="SAM" id="Phobius"/>
    </source>
</evidence>
<dbReference type="PROSITE" id="PS50894">
    <property type="entry name" value="HPT"/>
    <property type="match status" value="1"/>
</dbReference>
<dbReference type="EMBL" id="WTYU01000001">
    <property type="protein sequence ID" value="MXP13658.1"/>
    <property type="molecule type" value="Genomic_DNA"/>
</dbReference>
<dbReference type="FunFam" id="3.30.565.10:FF:000010">
    <property type="entry name" value="Sensor histidine kinase RcsC"/>
    <property type="match status" value="1"/>
</dbReference>
<comment type="caution">
    <text evidence="26">The sequence shown here is derived from an EMBL/GenBank/DDBJ whole genome shotgun (WGS) entry which is preliminary data.</text>
</comment>
<feature type="domain" description="PAS" evidence="22">
    <location>
        <begin position="563"/>
        <end position="633"/>
    </location>
</feature>
<dbReference type="PROSITE" id="PS50112">
    <property type="entry name" value="PAS"/>
    <property type="match status" value="1"/>
</dbReference>
<feature type="domain" description="HPt" evidence="25">
    <location>
        <begin position="1098"/>
        <end position="1189"/>
    </location>
</feature>
<proteinExistence type="predicted"/>
<dbReference type="FunFam" id="1.10.287.130:FF:000002">
    <property type="entry name" value="Two-component osmosensing histidine kinase"/>
    <property type="match status" value="1"/>
</dbReference>
<evidence type="ECO:0000256" key="16">
    <source>
        <dbReference type="ARBA" id="ARBA00068150"/>
    </source>
</evidence>
<evidence type="ECO:0000256" key="1">
    <source>
        <dbReference type="ARBA" id="ARBA00000085"/>
    </source>
</evidence>
<feature type="transmembrane region" description="Helical" evidence="19">
    <location>
        <begin position="53"/>
        <end position="71"/>
    </location>
</feature>
<feature type="modified residue" description="Phosphohistidine" evidence="17">
    <location>
        <position position="1138"/>
    </location>
</feature>
<evidence type="ECO:0000256" key="8">
    <source>
        <dbReference type="ARBA" id="ARBA00022692"/>
    </source>
</evidence>
<feature type="transmembrane region" description="Helical" evidence="19">
    <location>
        <begin position="182"/>
        <end position="203"/>
    </location>
</feature>
<evidence type="ECO:0000256" key="5">
    <source>
        <dbReference type="ARBA" id="ARBA00022519"/>
    </source>
</evidence>
<dbReference type="Gene3D" id="3.30.565.10">
    <property type="entry name" value="Histidine kinase-like ATPase, C-terminal domain"/>
    <property type="match status" value="1"/>
</dbReference>
<evidence type="ECO:0000259" key="24">
    <source>
        <dbReference type="PROSITE" id="PS50839"/>
    </source>
</evidence>
<dbReference type="RefSeq" id="WP_160599911.1">
    <property type="nucleotide sequence ID" value="NZ_WTYU01000001.1"/>
</dbReference>
<dbReference type="PANTHER" id="PTHR43047">
    <property type="entry name" value="TWO-COMPONENT HISTIDINE PROTEIN KINASE"/>
    <property type="match status" value="1"/>
</dbReference>
<evidence type="ECO:0000256" key="3">
    <source>
        <dbReference type="ARBA" id="ARBA00012438"/>
    </source>
</evidence>
<sequence>MRCSITGSRTNISMPDAALPRQYSAVFAIAAIAGAYAAAAFLGLIFSAQAGNVSQVWPAAGIAVAGLLIFGRKLWPGIWIGSFCINVWASQSISFDPNAVLSPQVVSLLRSAVLATGATAQALMARWLVNRAFGTPIRLESLADALKVIVLAGPAACLVSASVGMATLWFEGSAETAALAHGWLAWWRGDIVGILLIVPLALFAPWRRPGLLWKNTPVTPLSWSMVVGLFALLAATLAAWFVTNAIVYDRNMTAFSAMADDSEVALRHRVEIYRRSLDGGAAVIDATDNLTRETWLNFIDMINVKSLPGINGIGFIEPVDRADKAAFVQQSLADGVPPFKVHPESGNDDLFVIKYIEPIAINAQAVGLDIGFERNRRQAAENARNTGEPRITKRITLVQDEAQTPGFLLLQPVYKRDVPLDSVAARRVAFRGWVYAPFIASRFIDGLTSSQGELFAVRIYDGPVIDPDQQIFGDELRSDAAFTISRTVPVEGQTWTMVWQSTPTFEANVKTNESAIVLGGGIALILCFGGLLQSYARREAAISAEVRQKTRAQEEALAALVESEHRFSDLARLSPAGIIRTDEFGFCIYANDSWLAISGLAPANAMGTGWISAIHPDDRPRFHRDWLDAIERQEEHRATFRFVTANGTARWADMITRPELAEDGETRGFIAVALDVSESMELQSALQSARKQAEAAVEAKSSFLANMSHEIRTPMNGVLGFANLLLDSDLTPAQRQHAQLISDSGRSMMRLLNDILDLSKAEAGQMIIAAEPTNLHHVMDGTITLMAALADSKGIRLDCDIASDVPPMICSDGLRIRQILLNLLGNALKFTHEGHVTMRARLENGDAGWMVLEVEDTGIGIARDRQKAIFSEFEQADATIASDHGGTGLGLAICRKLTHLLGGEMEVESVLGMGSIFRVCLPLVQCADDVPQAAEPYVPENLPASAAPMQPLPESPRILLVEDHDINQILMTDLLGRLGMEVEIADNGAIAVEAVQTAAKANRQFDLVLMDMNMPIMNGIDATRAIRSAGIGAGQLPIVALTANAFAEDIAGCLAAGMQAHLTKPVNADKLQAAVESWARRPAENTVAVSYADGPANSDLSIEERYRIEKRATIASVEQLLHGELGSDKIEDAARKLHNLAGTAGMFGEDLLGHCARELEHDLRSANVAIQPDRLRASLDTMRAAEMAG</sequence>